<dbReference type="PANTHER" id="PTHR30460:SF0">
    <property type="entry name" value="MODERATE CONDUCTANCE MECHANOSENSITIVE CHANNEL YBIO"/>
    <property type="match status" value="1"/>
</dbReference>
<comment type="subcellular location">
    <subcellularLocation>
        <location evidence="1">Cell membrane</location>
        <topology evidence="1">Multi-pass membrane protein</topology>
    </subcellularLocation>
</comment>
<feature type="transmembrane region" description="Helical" evidence="8">
    <location>
        <begin position="540"/>
        <end position="562"/>
    </location>
</feature>
<evidence type="ECO:0000313" key="12">
    <source>
        <dbReference type="Proteomes" id="UP000054870"/>
    </source>
</evidence>
<dbReference type="InterPro" id="IPR049142">
    <property type="entry name" value="MS_channel_1st"/>
</dbReference>
<feature type="transmembrane region" description="Helical" evidence="8">
    <location>
        <begin position="379"/>
        <end position="400"/>
    </location>
</feature>
<evidence type="ECO:0000256" key="6">
    <source>
        <dbReference type="ARBA" id="ARBA00023136"/>
    </source>
</evidence>
<dbReference type="Gene3D" id="2.30.30.60">
    <property type="match status" value="1"/>
</dbReference>
<dbReference type="Gene3D" id="1.10.287.1260">
    <property type="match status" value="1"/>
</dbReference>
<feature type="region of interest" description="Disordered" evidence="7">
    <location>
        <begin position="826"/>
        <end position="886"/>
    </location>
</feature>
<dbReference type="InterPro" id="IPR023408">
    <property type="entry name" value="MscS_beta-dom_sf"/>
</dbReference>
<evidence type="ECO:0000256" key="3">
    <source>
        <dbReference type="ARBA" id="ARBA00022475"/>
    </source>
</evidence>
<evidence type="ECO:0000256" key="8">
    <source>
        <dbReference type="SAM" id="Phobius"/>
    </source>
</evidence>
<evidence type="ECO:0000259" key="9">
    <source>
        <dbReference type="Pfam" id="PF00924"/>
    </source>
</evidence>
<dbReference type="InterPro" id="IPR011066">
    <property type="entry name" value="MscS_channel_C_sf"/>
</dbReference>
<feature type="domain" description="Mechanosensitive ion channel transmembrane helices 2/3" evidence="10">
    <location>
        <begin position="595"/>
        <end position="636"/>
    </location>
</feature>
<keyword evidence="4 8" id="KW-0812">Transmembrane</keyword>
<keyword evidence="12" id="KW-1185">Reference proteome</keyword>
<gene>
    <name evidence="11" type="ORF">AWB75_02589</name>
</gene>
<evidence type="ECO:0000256" key="7">
    <source>
        <dbReference type="SAM" id="MobiDB-lite"/>
    </source>
</evidence>
<dbReference type="SUPFAM" id="SSF82689">
    <property type="entry name" value="Mechanosensitive channel protein MscS (YggB), C-terminal domain"/>
    <property type="match status" value="1"/>
</dbReference>
<dbReference type="RefSeq" id="WP_061124479.1">
    <property type="nucleotide sequence ID" value="NZ_FCOF02000009.1"/>
</dbReference>
<dbReference type="SUPFAM" id="SSF50182">
    <property type="entry name" value="Sm-like ribonucleoproteins"/>
    <property type="match status" value="1"/>
</dbReference>
<feature type="transmembrane region" description="Helical" evidence="8">
    <location>
        <begin position="592"/>
        <end position="615"/>
    </location>
</feature>
<comment type="caution">
    <text evidence="11">The sequence shown here is derived from an EMBL/GenBank/DDBJ whole genome shotgun (WGS) entry which is preliminary data.</text>
</comment>
<organism evidence="11 12">
    <name type="scientific">Caballeronia catudaia</name>
    <dbReference type="NCBI Taxonomy" id="1777136"/>
    <lineage>
        <taxon>Bacteria</taxon>
        <taxon>Pseudomonadati</taxon>
        <taxon>Pseudomonadota</taxon>
        <taxon>Betaproteobacteria</taxon>
        <taxon>Burkholderiales</taxon>
        <taxon>Burkholderiaceae</taxon>
        <taxon>Caballeronia</taxon>
    </lineage>
</organism>
<keyword evidence="3" id="KW-1003">Cell membrane</keyword>
<feature type="transmembrane region" description="Helical" evidence="8">
    <location>
        <begin position="350"/>
        <end position="367"/>
    </location>
</feature>
<evidence type="ECO:0000256" key="4">
    <source>
        <dbReference type="ARBA" id="ARBA00022692"/>
    </source>
</evidence>
<feature type="domain" description="Mechanosensitive ion channel MscS" evidence="9">
    <location>
        <begin position="638"/>
        <end position="703"/>
    </location>
</feature>
<evidence type="ECO:0000256" key="1">
    <source>
        <dbReference type="ARBA" id="ARBA00004651"/>
    </source>
</evidence>
<dbReference type="Pfam" id="PF00924">
    <property type="entry name" value="MS_channel_2nd"/>
    <property type="match status" value="1"/>
</dbReference>
<feature type="transmembrane region" description="Helical" evidence="8">
    <location>
        <begin position="421"/>
        <end position="452"/>
    </location>
</feature>
<feature type="transmembrane region" description="Helical" evidence="8">
    <location>
        <begin position="281"/>
        <end position="300"/>
    </location>
</feature>
<proteinExistence type="inferred from homology"/>
<evidence type="ECO:0000256" key="5">
    <source>
        <dbReference type="ARBA" id="ARBA00022989"/>
    </source>
</evidence>
<dbReference type="PANTHER" id="PTHR30460">
    <property type="entry name" value="MODERATE CONDUCTANCE MECHANOSENSITIVE CHANNEL YBIO"/>
    <property type="match status" value="1"/>
</dbReference>
<protein>
    <submittedName>
        <fullName evidence="11">Mechanosensitive ion channel protein</fullName>
    </submittedName>
</protein>
<dbReference type="InterPro" id="IPR011014">
    <property type="entry name" value="MscS_channel_TM-2"/>
</dbReference>
<dbReference type="InterPro" id="IPR045276">
    <property type="entry name" value="YbiO_bact"/>
</dbReference>
<comment type="similarity">
    <text evidence="2">Belongs to the MscS (TC 1.A.23) family.</text>
</comment>
<name>A0A158ATK8_9BURK</name>
<dbReference type="InterPro" id="IPR010920">
    <property type="entry name" value="LSM_dom_sf"/>
</dbReference>
<feature type="transmembrane region" description="Helical" evidence="8">
    <location>
        <begin position="306"/>
        <end position="330"/>
    </location>
</feature>
<keyword evidence="5 8" id="KW-1133">Transmembrane helix</keyword>
<dbReference type="EMBL" id="FCOF02000009">
    <property type="protein sequence ID" value="SAK61069.1"/>
    <property type="molecule type" value="Genomic_DNA"/>
</dbReference>
<evidence type="ECO:0000313" key="11">
    <source>
        <dbReference type="EMBL" id="SAK61069.1"/>
    </source>
</evidence>
<dbReference type="Proteomes" id="UP000054870">
    <property type="component" value="Unassembled WGS sequence"/>
</dbReference>
<reference evidence="11" key="1">
    <citation type="submission" date="2016-01" db="EMBL/GenBank/DDBJ databases">
        <authorList>
            <person name="Peeters C."/>
        </authorList>
    </citation>
    <scope>NUCLEOTIDE SEQUENCE [LARGE SCALE GENOMIC DNA]</scope>
    <source>
        <strain evidence="11">LMG 29318</strain>
    </source>
</reference>
<sequence>MKSRNLAQQRAWASVAMSWMAALALVGAALARFCARHALHAFSLGLPTVLAASIALAAPAAHAAPALTLPTFQELITPAAPASAPDAASGADAPAMSDAEMVRSLDNIITTLDSDKQRAALVAQLKHLRDAKRAADAAAPASGAAAIDGTASGTHATGAAPASTTSSVVATIAQNAGLLGAIASALTNIEADVKRGKTPIAYWGGRLNAAGNELFTIVTSQSRESFGRTLFNFFAMLLGWGACAFVLVYIQRRVQARYGIDTGLHSNPTTRELLLFTLRRVAPYLFAFLAALTFTHYMPLSLGRTLAMVAAYAMVAGAVFSAICLIMFSLFGSAHRRVAVNVLIIRARRLLFLIGTLGALGDAAANYDVAQQLGSNLAALISTCANMGAAGLTAYFALAFQRPVAHLIRSRSYEQRNTRKAATETFEVVASLWQLPLLLLASASVVATLMGIGTSENVLQMAIATAGLLVVGFFLSAIVVRITRPKSRRPRRQSAYVRRLVKFVGTMIVVGIWLVFLELSSRFWGFSLAHMAEESVAARGITRAVAMILLTFFVVWLIWILIDTGIQEALRPDAARRGGRGPSMRARTMLPLVRNVVFVFLLTVAAIVTAANLGLNVTPLLAGAGVIGLAVGFGAQSLVADLITGLFIIIEDTISVGDSIEVEGGHAGIVESLTIRTVRLRDGQGAIHAIPFSQIKTVKNLSRDFAYAVFEVRVPFSADIDEVTQMIHEVGADLMADFRYRLEMLGPVEVWGLDRFDPNWMVVKGQIKTRPLQQWSVARAFNLRIKRKMDEAGMEIPVPQMHVQMTREAMSGADAEGRARRIWTGEAPAPVESMQDEEELAIGPESARMRAAARDVSHEPQPAPPPTDQSVQIPPQIPTASEPGKG</sequence>
<feature type="transmembrane region" description="Helical" evidence="8">
    <location>
        <begin position="621"/>
        <end position="650"/>
    </location>
</feature>
<accession>A0A158ATK8</accession>
<keyword evidence="6 8" id="KW-0472">Membrane</keyword>
<dbReference type="SUPFAM" id="SSF82861">
    <property type="entry name" value="Mechanosensitive channel protein MscS (YggB), transmembrane region"/>
    <property type="match status" value="1"/>
</dbReference>
<dbReference type="GO" id="GO:0008381">
    <property type="term" value="F:mechanosensitive monoatomic ion channel activity"/>
    <property type="evidence" value="ECO:0007669"/>
    <property type="project" value="InterPro"/>
</dbReference>
<dbReference type="Gene3D" id="3.30.70.100">
    <property type="match status" value="1"/>
</dbReference>
<dbReference type="OrthoDB" id="6500477at2"/>
<feature type="transmembrane region" description="Helical" evidence="8">
    <location>
        <begin position="458"/>
        <end position="480"/>
    </location>
</feature>
<evidence type="ECO:0000256" key="2">
    <source>
        <dbReference type="ARBA" id="ARBA00008017"/>
    </source>
</evidence>
<dbReference type="InterPro" id="IPR006685">
    <property type="entry name" value="MscS_channel_2nd"/>
</dbReference>
<dbReference type="AlphaFoldDB" id="A0A158ATK8"/>
<evidence type="ECO:0000259" key="10">
    <source>
        <dbReference type="Pfam" id="PF21088"/>
    </source>
</evidence>
<dbReference type="Pfam" id="PF21088">
    <property type="entry name" value="MS_channel_1st"/>
    <property type="match status" value="1"/>
</dbReference>
<feature type="transmembrane region" description="Helical" evidence="8">
    <location>
        <begin position="500"/>
        <end position="520"/>
    </location>
</feature>
<dbReference type="GO" id="GO:0005886">
    <property type="term" value="C:plasma membrane"/>
    <property type="evidence" value="ECO:0007669"/>
    <property type="project" value="UniProtKB-SubCell"/>
</dbReference>
<feature type="transmembrane region" description="Helical" evidence="8">
    <location>
        <begin position="230"/>
        <end position="250"/>
    </location>
</feature>